<comment type="caution">
    <text evidence="3">The sequence shown here is derived from an EMBL/GenBank/DDBJ whole genome shotgun (WGS) entry which is preliminary data.</text>
</comment>
<dbReference type="InterPro" id="IPR009739">
    <property type="entry name" value="LprI-like_N"/>
</dbReference>
<organism evidence="3 4">
    <name type="scientific">Paraburkholderia agricolaris</name>
    <dbReference type="NCBI Taxonomy" id="2152888"/>
    <lineage>
        <taxon>Bacteria</taxon>
        <taxon>Pseudomonadati</taxon>
        <taxon>Pseudomonadota</taxon>
        <taxon>Betaproteobacteria</taxon>
        <taxon>Burkholderiales</taxon>
        <taxon>Burkholderiaceae</taxon>
        <taxon>Paraburkholderia</taxon>
    </lineage>
</organism>
<keyword evidence="1" id="KW-0732">Signal</keyword>
<dbReference type="RefSeq" id="WP_408326130.1">
    <property type="nucleotide sequence ID" value="NZ_JAQQFH010000002.1"/>
</dbReference>
<dbReference type="EMBL" id="JAQQFN010000005">
    <property type="protein sequence ID" value="MFL9883264.1"/>
    <property type="molecule type" value="Genomic_DNA"/>
</dbReference>
<accession>A0ABW8ZJ70</accession>
<feature type="signal peptide" evidence="1">
    <location>
        <begin position="1"/>
        <end position="32"/>
    </location>
</feature>
<dbReference type="PANTHER" id="PTHR39176">
    <property type="entry name" value="PERIPLASMIC PROTEIN-RELATED"/>
    <property type="match status" value="1"/>
</dbReference>
<dbReference type="Proteomes" id="UP001629249">
    <property type="component" value="Unassembled WGS sequence"/>
</dbReference>
<feature type="domain" description="Lysozyme inhibitor LprI-like N-terminal" evidence="2">
    <location>
        <begin position="42"/>
        <end position="131"/>
    </location>
</feature>
<evidence type="ECO:0000313" key="4">
    <source>
        <dbReference type="Proteomes" id="UP001629249"/>
    </source>
</evidence>
<evidence type="ECO:0000259" key="2">
    <source>
        <dbReference type="Pfam" id="PF07007"/>
    </source>
</evidence>
<dbReference type="Pfam" id="PF07007">
    <property type="entry name" value="LprI"/>
    <property type="match status" value="1"/>
</dbReference>
<sequence length="137" mass="15180">MASRIFSDALPRRWKAYLVVSALTMIALPAHAQDDVCRQDGTGRDAAICATQAWKQADVKLNEAYRQTLGMLADTQYAPIKAALINAQRAWIKFRDADCDVQQHIYAGGSMDGAIVAACLRDLTERRTKELQEISLP</sequence>
<keyword evidence="4" id="KW-1185">Reference proteome</keyword>
<dbReference type="Gene3D" id="1.20.1270.180">
    <property type="match status" value="1"/>
</dbReference>
<gene>
    <name evidence="3" type="ORF">PQR66_09525</name>
</gene>
<proteinExistence type="predicted"/>
<evidence type="ECO:0000313" key="3">
    <source>
        <dbReference type="EMBL" id="MFL9883264.1"/>
    </source>
</evidence>
<reference evidence="3 4" key="1">
    <citation type="journal article" date="2024" name="Chem. Sci.">
        <title>Discovery of megapolipeptins by genome mining of a Burkholderiales bacteria collection.</title>
        <authorList>
            <person name="Paulo B.S."/>
            <person name="Recchia M.J.J."/>
            <person name="Lee S."/>
            <person name="Fergusson C.H."/>
            <person name="Romanowski S.B."/>
            <person name="Hernandez A."/>
            <person name="Krull N."/>
            <person name="Liu D.Y."/>
            <person name="Cavanagh H."/>
            <person name="Bos A."/>
            <person name="Gray C.A."/>
            <person name="Murphy B.T."/>
            <person name="Linington R.G."/>
            <person name="Eustaquio A.S."/>
        </authorList>
    </citation>
    <scope>NUCLEOTIDE SEQUENCE [LARGE SCALE GENOMIC DNA]</scope>
    <source>
        <strain evidence="3 4">RL16-012-BIC-B</strain>
    </source>
</reference>
<feature type="chain" id="PRO_5045695755" evidence="1">
    <location>
        <begin position="33"/>
        <end position="137"/>
    </location>
</feature>
<dbReference type="PANTHER" id="PTHR39176:SF1">
    <property type="entry name" value="PERIPLASMIC PROTEIN"/>
    <property type="match status" value="1"/>
</dbReference>
<name>A0ABW8ZJ70_9BURK</name>
<evidence type="ECO:0000256" key="1">
    <source>
        <dbReference type="SAM" id="SignalP"/>
    </source>
</evidence>
<protein>
    <submittedName>
        <fullName evidence="3">Lysozyme inhibitor LprI family protein</fullName>
    </submittedName>
</protein>